<protein>
    <submittedName>
        <fullName evidence="1">Str. FM013</fullName>
    </submittedName>
</protein>
<dbReference type="STRING" id="1429867.A0A0G4P2E5"/>
<dbReference type="EMBL" id="HG793137">
    <property type="protein sequence ID" value="CRL20490.1"/>
    <property type="molecule type" value="Genomic_DNA"/>
</dbReference>
<evidence type="ECO:0000313" key="1">
    <source>
        <dbReference type="EMBL" id="CRL20490.1"/>
    </source>
</evidence>
<gene>
    <name evidence="1" type="ORF">PCAMFM013_S004g000431</name>
</gene>
<keyword evidence="2" id="KW-1185">Reference proteome</keyword>
<organism evidence="1 2">
    <name type="scientific">Penicillium camemberti (strain FM 013)</name>
    <dbReference type="NCBI Taxonomy" id="1429867"/>
    <lineage>
        <taxon>Eukaryota</taxon>
        <taxon>Fungi</taxon>
        <taxon>Dikarya</taxon>
        <taxon>Ascomycota</taxon>
        <taxon>Pezizomycotina</taxon>
        <taxon>Eurotiomycetes</taxon>
        <taxon>Eurotiomycetidae</taxon>
        <taxon>Eurotiales</taxon>
        <taxon>Aspergillaceae</taxon>
        <taxon>Penicillium</taxon>
    </lineage>
</organism>
<name>A0A0G4P2E5_PENC3</name>
<accession>A0A0G4P2E5</accession>
<reference evidence="1 2" key="1">
    <citation type="journal article" date="2014" name="Nat. Commun.">
        <title>Multiple recent horizontal transfers of a large genomic region in cheese making fungi.</title>
        <authorList>
            <person name="Cheeseman K."/>
            <person name="Ropars J."/>
            <person name="Renault P."/>
            <person name="Dupont J."/>
            <person name="Gouzy J."/>
            <person name="Branca A."/>
            <person name="Abraham A.L."/>
            <person name="Ceppi M."/>
            <person name="Conseiller E."/>
            <person name="Debuchy R."/>
            <person name="Malagnac F."/>
            <person name="Goarin A."/>
            <person name="Silar P."/>
            <person name="Lacoste S."/>
            <person name="Sallet E."/>
            <person name="Bensimon A."/>
            <person name="Giraud T."/>
            <person name="Brygoo Y."/>
        </authorList>
    </citation>
    <scope>NUCLEOTIDE SEQUENCE [LARGE SCALE GENOMIC DNA]</scope>
    <source>
        <strain evidence="2">FM 013</strain>
    </source>
</reference>
<sequence>MNWFFSSFFAWLWPPNPWSPYPESKVRIHYKEKTITETKLEQSGDLNTLQRFRYRVHTDTKYTNRIPIKQLLDTEQDLRHYTQEELFAQWWNHRSEFGEGFVSRAFDLWRSHPTWYMHEVLVEDCVRKQGCCSRGCGCCAKRQLSTRQLAAGHCALTCGCCRTARGFELTQEEENEIYAAQDFQANTNFYDRIELASIWGLRLDSYESPFDLIKSGGEQVDDGNGELCRTDYTENWDDDSSITEES</sequence>
<evidence type="ECO:0000313" key="2">
    <source>
        <dbReference type="Proteomes" id="UP000053732"/>
    </source>
</evidence>
<dbReference type="Proteomes" id="UP000053732">
    <property type="component" value="Unassembled WGS sequence"/>
</dbReference>
<dbReference type="AlphaFoldDB" id="A0A0G4P2E5"/>
<proteinExistence type="predicted"/>